<dbReference type="SUPFAM" id="SSF50978">
    <property type="entry name" value="WD40 repeat-like"/>
    <property type="match status" value="1"/>
</dbReference>
<keyword evidence="5" id="KW-0493">Microtubule</keyword>
<dbReference type="GO" id="GO:0005874">
    <property type="term" value="C:microtubule"/>
    <property type="evidence" value="ECO:0007669"/>
    <property type="project" value="UniProtKB-KW"/>
</dbReference>
<sequence length="614" mass="70971">MKVDANISVSHMDQNWTRYMVMADTDTLRKPVEFQEDNEVQVTIPTNKPLQKNFELVSPVEKGIQCTPWVLNTPVWTVHNSLVATGVTHYEGGWPRDIDMHDEELTARYRRKQEKSEAYLNQMKGLGKSMEHAILQNSACDIYQNYFEDIEQHELIEQFTSKTVHVYKDYLDARRSCSYITWSEEGLHFCSVHCNIGELKNTCTDSYIWDVEHPNTPLQTLVPPFQARCMEYNFKDGCQLAGGLFSGQVAIWDIRVGQEPVEMTLREASHSDVVTKVLWTGTKTSNEFLSGANDGRILWWDMRNLNEPYDFLNLAPKDTGTDVDPSKCFGVCAVEFEQTMPNKYTVGTENGIIYSCSRKYKTPADKIQAQTRAHTGPVYSVERNPLFIKNYISVGDWQTKIWTEDCRDNPIVWTKEYAVQLTCGIWSPTRCSLVFICRMDGVMDAWDVIHRLDGPVLRIKLSDVPLLSVRVHRSGKLIANGTEAGVIYLTEISDNLTFSSANDKPALSGMLEREMRRQRLLEAKIKEMKLREKELERERIRRQMRMEKENSIEDEEQDLIYSAQHQFWIKIHGRKSLKHTLKGLRMRDKGVNLLKPTNKPTIFKRGDVKKEEKE</sequence>
<evidence type="ECO:0000256" key="8">
    <source>
        <dbReference type="ARBA" id="ARBA00023069"/>
    </source>
</evidence>
<dbReference type="PANTHER" id="PTHR12442:SF7">
    <property type="entry name" value="DYNEIN AXONEMAL INTERMEDIATE CHAIN 2"/>
    <property type="match status" value="1"/>
</dbReference>
<keyword evidence="10" id="KW-0206">Cytoskeleton</keyword>
<organism evidence="15 16">
    <name type="scientific">Culex pipiens pipiens</name>
    <name type="common">Northern house mosquito</name>
    <dbReference type="NCBI Taxonomy" id="38569"/>
    <lineage>
        <taxon>Eukaryota</taxon>
        <taxon>Metazoa</taxon>
        <taxon>Ecdysozoa</taxon>
        <taxon>Arthropoda</taxon>
        <taxon>Hexapoda</taxon>
        <taxon>Insecta</taxon>
        <taxon>Pterygota</taxon>
        <taxon>Neoptera</taxon>
        <taxon>Endopterygota</taxon>
        <taxon>Diptera</taxon>
        <taxon>Nematocera</taxon>
        <taxon>Culicoidea</taxon>
        <taxon>Culicidae</taxon>
        <taxon>Culicinae</taxon>
        <taxon>Culicini</taxon>
        <taxon>Culex</taxon>
        <taxon>Culex</taxon>
    </lineage>
</organism>
<evidence type="ECO:0000256" key="9">
    <source>
        <dbReference type="ARBA" id="ARBA00023175"/>
    </source>
</evidence>
<evidence type="ECO:0000313" key="16">
    <source>
        <dbReference type="Proteomes" id="UP001562425"/>
    </source>
</evidence>
<keyword evidence="6" id="KW-0677">Repeat</keyword>
<dbReference type="CDD" id="cd22249">
    <property type="entry name" value="UDM1_RNF168_RNF169-like"/>
    <property type="match status" value="1"/>
</dbReference>
<dbReference type="InterPro" id="IPR036322">
    <property type="entry name" value="WD40_repeat_dom_sf"/>
</dbReference>
<evidence type="ECO:0000256" key="11">
    <source>
        <dbReference type="ARBA" id="ARBA00023273"/>
    </source>
</evidence>
<keyword evidence="4 12" id="KW-0853">WD repeat</keyword>
<evidence type="ECO:0008006" key="17">
    <source>
        <dbReference type="Google" id="ProtNLM"/>
    </source>
</evidence>
<evidence type="ECO:0000256" key="6">
    <source>
        <dbReference type="ARBA" id="ARBA00022737"/>
    </source>
</evidence>
<evidence type="ECO:0000256" key="3">
    <source>
        <dbReference type="ARBA" id="ARBA00022490"/>
    </source>
</evidence>
<gene>
    <name evidence="15" type="ORF">pipiens_003809</name>
</gene>
<keyword evidence="9" id="KW-0505">Motor protein</keyword>
<evidence type="ECO:0000313" key="15">
    <source>
        <dbReference type="EMBL" id="KAL1379324.1"/>
    </source>
</evidence>
<dbReference type="EMBL" id="JBEHCU010009745">
    <property type="protein sequence ID" value="KAL1379324.1"/>
    <property type="molecule type" value="Genomic_DNA"/>
</dbReference>
<dbReference type="AlphaFoldDB" id="A0ABD1CSB2"/>
<comment type="subcellular location">
    <subcellularLocation>
        <location evidence="1">Cytoplasm</location>
        <location evidence="1">Cytoskeleton</location>
        <location evidence="1">Cilium axoneme</location>
    </subcellularLocation>
</comment>
<evidence type="ECO:0000256" key="7">
    <source>
        <dbReference type="ARBA" id="ARBA00023017"/>
    </source>
</evidence>
<dbReference type="InterPro" id="IPR001680">
    <property type="entry name" value="WD40_rpt"/>
</dbReference>
<evidence type="ECO:0000256" key="10">
    <source>
        <dbReference type="ARBA" id="ARBA00023212"/>
    </source>
</evidence>
<keyword evidence="8" id="KW-0969">Cilium</keyword>
<evidence type="ECO:0000256" key="4">
    <source>
        <dbReference type="ARBA" id="ARBA00022574"/>
    </source>
</evidence>
<keyword evidence="3" id="KW-0963">Cytoplasm</keyword>
<evidence type="ECO:0000256" key="12">
    <source>
        <dbReference type="PROSITE-ProRule" id="PRU00221"/>
    </source>
</evidence>
<feature type="compositionally biased region" description="Basic and acidic residues" evidence="14">
    <location>
        <begin position="604"/>
        <end position="614"/>
    </location>
</feature>
<protein>
    <recommendedName>
        <fullName evidence="17">Dynein intermediate chain 3, ciliary</fullName>
    </recommendedName>
</protein>
<dbReference type="InterPro" id="IPR050687">
    <property type="entry name" value="Dynein_IC"/>
</dbReference>
<evidence type="ECO:0000256" key="1">
    <source>
        <dbReference type="ARBA" id="ARBA00004430"/>
    </source>
</evidence>
<reference evidence="15 16" key="1">
    <citation type="submission" date="2024-05" db="EMBL/GenBank/DDBJ databases">
        <title>Culex pipiens pipiens assembly and annotation.</title>
        <authorList>
            <person name="Alout H."/>
            <person name="Durand T."/>
        </authorList>
    </citation>
    <scope>NUCLEOTIDE SEQUENCE [LARGE SCALE GENOMIC DNA]</scope>
    <source>
        <strain evidence="15">HA-2024</strain>
        <tissue evidence="15">Whole body</tissue>
    </source>
</reference>
<keyword evidence="13" id="KW-0175">Coiled coil</keyword>
<dbReference type="PROSITE" id="PS50082">
    <property type="entry name" value="WD_REPEATS_2"/>
    <property type="match status" value="1"/>
</dbReference>
<comment type="caution">
    <text evidence="15">The sequence shown here is derived from an EMBL/GenBank/DDBJ whole genome shotgun (WGS) entry which is preliminary data.</text>
</comment>
<dbReference type="Gene3D" id="2.130.10.10">
    <property type="entry name" value="YVTN repeat-like/Quinoprotein amine dehydrogenase"/>
    <property type="match status" value="2"/>
</dbReference>
<evidence type="ECO:0000256" key="13">
    <source>
        <dbReference type="SAM" id="Coils"/>
    </source>
</evidence>
<dbReference type="InterPro" id="IPR015943">
    <property type="entry name" value="WD40/YVTN_repeat-like_dom_sf"/>
</dbReference>
<feature type="repeat" description="WD" evidence="12">
    <location>
        <begin position="267"/>
        <end position="310"/>
    </location>
</feature>
<comment type="similarity">
    <text evidence="2">Belongs to the dynein intermediate chain family.</text>
</comment>
<proteinExistence type="inferred from homology"/>
<evidence type="ECO:0000256" key="14">
    <source>
        <dbReference type="SAM" id="MobiDB-lite"/>
    </source>
</evidence>
<dbReference type="PANTHER" id="PTHR12442">
    <property type="entry name" value="DYNEIN INTERMEDIATE CHAIN"/>
    <property type="match status" value="1"/>
</dbReference>
<dbReference type="Proteomes" id="UP001562425">
    <property type="component" value="Unassembled WGS sequence"/>
</dbReference>
<dbReference type="GO" id="GO:0005930">
    <property type="term" value="C:axoneme"/>
    <property type="evidence" value="ECO:0007669"/>
    <property type="project" value="UniProtKB-SubCell"/>
</dbReference>
<accession>A0ABD1CSB2</accession>
<feature type="coiled-coil region" evidence="13">
    <location>
        <begin position="511"/>
        <end position="550"/>
    </location>
</feature>
<evidence type="ECO:0000256" key="2">
    <source>
        <dbReference type="ARBA" id="ARBA00011059"/>
    </source>
</evidence>
<keyword evidence="11" id="KW-0966">Cell projection</keyword>
<dbReference type="SMART" id="SM00320">
    <property type="entry name" value="WD40"/>
    <property type="match status" value="4"/>
</dbReference>
<keyword evidence="16" id="KW-1185">Reference proteome</keyword>
<keyword evidence="7" id="KW-0243">Dynein</keyword>
<evidence type="ECO:0000256" key="5">
    <source>
        <dbReference type="ARBA" id="ARBA00022701"/>
    </source>
</evidence>
<feature type="region of interest" description="Disordered" evidence="14">
    <location>
        <begin position="592"/>
        <end position="614"/>
    </location>
</feature>
<name>A0ABD1CSB2_CULPP</name>
<dbReference type="GO" id="GO:0030286">
    <property type="term" value="C:dynein complex"/>
    <property type="evidence" value="ECO:0007669"/>
    <property type="project" value="UniProtKB-KW"/>
</dbReference>